<evidence type="ECO:0000313" key="12">
    <source>
        <dbReference type="Proteomes" id="UP000322362"/>
    </source>
</evidence>
<sequence length="705" mass="80546">MMMFDIRYIRTSVFLFFTLFSLCTYAQAEYPFGTIWKRVFDDEVNRAPSNAKKAKELLGTLQENGKWADIVYTDRTMVNWKPFTHLERVQSMVSAYVYDKSEYYGNASLLNGIVRALEQWAVNDYQSDNWWHNDIAVPKSIGVSLILMKFGPSKIPNELESQLVFHMIKGDPYTKTGANKSDIAMHYFYRALITQDKALLSSSLEQLFYPVQLVDGREGLQYDFSYLQHGPQLYIAGYGEEFLKGIAKIMSYVRDTPYQISKEKQELFKTFLVKTYLPVIRGGYIDFNVHGRGISRADILRKKKEIDVLKKMQLVDSDNEAFWTMQIARLDSTVRLGKNTEPVHKHFWKGDYTIHLRANYHVNVRMASKRTNKSETGNKENLYAKHLTDGVTNIQVFGPEYYNIFPVWEWDKIPGTTTRDKIKDEILEQQWGAPAKNGFAGGVSHAHIGVSAMKVDDDSVHAYKSWFFFGDQIVCLGAGIESAAEESVVTTLNQTWLNGPVRFDGKREIEKDSIATTLSAGSIISHADVHYYFPYDTPLKLTTKTQRGAWYHINRAGSKKEITGKVFKLWIDHGRQPQNGSYAYMVAPGASKIHKKMFEPIEIVHNTSRMQAIYNSEEEVLQIVFYEAGELKSKIGTIRTNVPILVQLKKQTDGYALSVADPYQNQQQVELAIQFANQGLSHKVTIDLPQKENKGATHTISLTNK</sequence>
<evidence type="ECO:0000313" key="11">
    <source>
        <dbReference type="EMBL" id="TYR36969.1"/>
    </source>
</evidence>
<dbReference type="Gene3D" id="2.60.220.10">
    <property type="entry name" value="Polysaccharide lyase family 8-like, C-terminal"/>
    <property type="match status" value="1"/>
</dbReference>
<dbReference type="Pfam" id="PF08124">
    <property type="entry name" value="Lyase_8_N"/>
    <property type="match status" value="1"/>
</dbReference>
<evidence type="ECO:0000256" key="3">
    <source>
        <dbReference type="ARBA" id="ARBA00011245"/>
    </source>
</evidence>
<feature type="active site" evidence="7">
    <location>
        <position position="229"/>
    </location>
</feature>
<name>A0A5D4HAX3_9SPHI</name>
<gene>
    <name evidence="11" type="ORF">FXV77_07275</name>
</gene>
<dbReference type="GO" id="GO:0030246">
    <property type="term" value="F:carbohydrate binding"/>
    <property type="evidence" value="ECO:0007669"/>
    <property type="project" value="InterPro"/>
</dbReference>
<keyword evidence="4" id="KW-0732">Signal</keyword>
<proteinExistence type="inferred from homology"/>
<dbReference type="InterPro" id="IPR008929">
    <property type="entry name" value="Chondroitin_lyas"/>
</dbReference>
<dbReference type="GO" id="GO:0016837">
    <property type="term" value="F:carbon-oxygen lyase activity, acting on polysaccharides"/>
    <property type="evidence" value="ECO:0007669"/>
    <property type="project" value="UniProtKB-ARBA"/>
</dbReference>
<organism evidence="11 12">
    <name type="scientific">Sphingobacterium phlebotomi</name>
    <dbReference type="NCBI Taxonomy" id="2605433"/>
    <lineage>
        <taxon>Bacteria</taxon>
        <taxon>Pseudomonadati</taxon>
        <taxon>Bacteroidota</taxon>
        <taxon>Sphingobacteriia</taxon>
        <taxon>Sphingobacteriales</taxon>
        <taxon>Sphingobacteriaceae</taxon>
        <taxon>Sphingobacterium</taxon>
    </lineage>
</organism>
<evidence type="ECO:0000256" key="7">
    <source>
        <dbReference type="PIRSR" id="PIRSR638970-1"/>
    </source>
</evidence>
<comment type="cofactor">
    <cofactor evidence="1">
        <name>Ca(2+)</name>
        <dbReference type="ChEBI" id="CHEBI:29108"/>
    </cofactor>
</comment>
<dbReference type="InterPro" id="IPR014718">
    <property type="entry name" value="GH-type_carb-bd"/>
</dbReference>
<keyword evidence="6 11" id="KW-0456">Lyase</keyword>
<evidence type="ECO:0000259" key="9">
    <source>
        <dbReference type="Pfam" id="PF02884"/>
    </source>
</evidence>
<dbReference type="RefSeq" id="WP_148918556.1">
    <property type="nucleotide sequence ID" value="NZ_VTAV01000003.1"/>
</dbReference>
<dbReference type="Pfam" id="PF02884">
    <property type="entry name" value="Lyase_8_C"/>
    <property type="match status" value="1"/>
</dbReference>
<dbReference type="PANTHER" id="PTHR38481">
    <property type="entry name" value="HYALURONATE LYASE"/>
    <property type="match status" value="1"/>
</dbReference>
<keyword evidence="5" id="KW-0106">Calcium</keyword>
<dbReference type="GO" id="GO:0005576">
    <property type="term" value="C:extracellular region"/>
    <property type="evidence" value="ECO:0007669"/>
    <property type="project" value="InterPro"/>
</dbReference>
<feature type="active site" evidence="7">
    <location>
        <position position="292"/>
    </location>
</feature>
<feature type="domain" description="Polysaccharide lyase family 8 C-terminal" evidence="9">
    <location>
        <begin position="602"/>
        <end position="669"/>
    </location>
</feature>
<dbReference type="InterPro" id="IPR004103">
    <property type="entry name" value="Lyase_8_C"/>
</dbReference>
<evidence type="ECO:0000256" key="1">
    <source>
        <dbReference type="ARBA" id="ARBA00001913"/>
    </source>
</evidence>
<comment type="caution">
    <text evidence="11">The sequence shown here is derived from an EMBL/GenBank/DDBJ whole genome shotgun (WGS) entry which is preliminary data.</text>
</comment>
<protein>
    <submittedName>
        <fullName evidence="11">Polysaccharide lyase 8 family protein</fullName>
    </submittedName>
</protein>
<dbReference type="CDD" id="cd01083">
    <property type="entry name" value="GAG_Lyase"/>
    <property type="match status" value="1"/>
</dbReference>
<dbReference type="SUPFAM" id="SSF48230">
    <property type="entry name" value="Chondroitin AC/alginate lyase"/>
    <property type="match status" value="1"/>
</dbReference>
<evidence type="ECO:0000256" key="2">
    <source>
        <dbReference type="ARBA" id="ARBA00006699"/>
    </source>
</evidence>
<dbReference type="Proteomes" id="UP000322362">
    <property type="component" value="Unassembled WGS sequence"/>
</dbReference>
<dbReference type="InterPro" id="IPR038970">
    <property type="entry name" value="Lyase_8"/>
</dbReference>
<evidence type="ECO:0000256" key="6">
    <source>
        <dbReference type="ARBA" id="ARBA00023239"/>
    </source>
</evidence>
<comment type="subunit">
    <text evidence="3">Monomer.</text>
</comment>
<dbReference type="EMBL" id="VTAV01000003">
    <property type="protein sequence ID" value="TYR36969.1"/>
    <property type="molecule type" value="Genomic_DNA"/>
</dbReference>
<dbReference type="Gene3D" id="2.70.98.10">
    <property type="match status" value="1"/>
</dbReference>
<dbReference type="AlphaFoldDB" id="A0A5D4HAX3"/>
<dbReference type="SUPFAM" id="SSF74650">
    <property type="entry name" value="Galactose mutarotase-like"/>
    <property type="match status" value="1"/>
</dbReference>
<dbReference type="PANTHER" id="PTHR38481:SF1">
    <property type="entry name" value="HYALURONATE LYASE"/>
    <property type="match status" value="1"/>
</dbReference>
<evidence type="ECO:0000259" key="10">
    <source>
        <dbReference type="Pfam" id="PF08124"/>
    </source>
</evidence>
<feature type="domain" description="Polysaccharide lyase 8 N-terminal alpha-helical" evidence="10">
    <location>
        <begin position="51"/>
        <end position="316"/>
    </location>
</feature>
<keyword evidence="12" id="KW-1185">Reference proteome</keyword>
<reference evidence="11 12" key="1">
    <citation type="submission" date="2019-08" db="EMBL/GenBank/DDBJ databases">
        <title>Phlebobacter frassis gen. nov. sp. nov., a new member of family Sphingobacteriaceae isolated from sand fly rearing media.</title>
        <authorList>
            <person name="Kakumanu M.L."/>
            <person name="Marayati B.F."/>
            <person name="Wada-Katsumata A."/>
            <person name="Wasserberg G."/>
            <person name="Schal C."/>
            <person name="Apperson C.S."/>
            <person name="Ponnusamy L."/>
        </authorList>
    </citation>
    <scope>NUCLEOTIDE SEQUENCE [LARGE SCALE GENOMIC DNA]</scope>
    <source>
        <strain evidence="11 12">SSI9</strain>
    </source>
</reference>
<dbReference type="GO" id="GO:0005975">
    <property type="term" value="P:carbohydrate metabolic process"/>
    <property type="evidence" value="ECO:0007669"/>
    <property type="project" value="InterPro"/>
</dbReference>
<dbReference type="SUPFAM" id="SSF49863">
    <property type="entry name" value="Hyaluronate lyase-like, C-terminal domain"/>
    <property type="match status" value="1"/>
</dbReference>
<comment type="similarity">
    <text evidence="2">Belongs to the polysaccharide lyase 8 family.</text>
</comment>
<feature type="active site" evidence="7">
    <location>
        <position position="238"/>
    </location>
</feature>
<accession>A0A5D4HAX3</accession>
<evidence type="ECO:0000259" key="8">
    <source>
        <dbReference type="Pfam" id="PF02278"/>
    </source>
</evidence>
<dbReference type="InterPro" id="IPR011013">
    <property type="entry name" value="Gal_mutarotase_sf_dom"/>
</dbReference>
<dbReference type="InterPro" id="IPR011071">
    <property type="entry name" value="Lyase_8-like_C"/>
</dbReference>
<dbReference type="Pfam" id="PF02278">
    <property type="entry name" value="Lyase_8"/>
    <property type="match status" value="1"/>
</dbReference>
<evidence type="ECO:0000256" key="4">
    <source>
        <dbReference type="ARBA" id="ARBA00022729"/>
    </source>
</evidence>
<dbReference type="Gene3D" id="1.50.10.100">
    <property type="entry name" value="Chondroitin AC/alginate lyase"/>
    <property type="match status" value="1"/>
</dbReference>
<dbReference type="InterPro" id="IPR003159">
    <property type="entry name" value="Lyase_8_central_dom"/>
</dbReference>
<dbReference type="InterPro" id="IPR012970">
    <property type="entry name" value="Lyase_8_alpha_N"/>
</dbReference>
<feature type="domain" description="Polysaccharide lyase family 8 central" evidence="8">
    <location>
        <begin position="344"/>
        <end position="591"/>
    </location>
</feature>
<evidence type="ECO:0000256" key="5">
    <source>
        <dbReference type="ARBA" id="ARBA00022837"/>
    </source>
</evidence>